<dbReference type="RefSeq" id="WP_197996147.1">
    <property type="nucleotide sequence ID" value="NZ_CP036277.1"/>
</dbReference>
<keyword evidence="2" id="KW-0732">Signal</keyword>
<feature type="chain" id="PRO_5043523358" evidence="2">
    <location>
        <begin position="22"/>
        <end position="53"/>
    </location>
</feature>
<sequence precursor="true">MNRFLLSLLLLFCLAPFQSGCSGEAEPLHQEEEVDSEIDVDQEAEDMKKLNQN</sequence>
<keyword evidence="4" id="KW-1185">Reference proteome</keyword>
<accession>A0A518AB71</accession>
<gene>
    <name evidence="3" type="ORF">Enr10x_44740</name>
</gene>
<reference evidence="3 4" key="1">
    <citation type="submission" date="2019-03" db="EMBL/GenBank/DDBJ databases">
        <title>Deep-cultivation of Planctomycetes and their phenomic and genomic characterization uncovers novel biology.</title>
        <authorList>
            <person name="Wiegand S."/>
            <person name="Jogler M."/>
            <person name="Boedeker C."/>
            <person name="Pinto D."/>
            <person name="Vollmers J."/>
            <person name="Rivas-Marin E."/>
            <person name="Kohn T."/>
            <person name="Peeters S.H."/>
            <person name="Heuer A."/>
            <person name="Rast P."/>
            <person name="Oberbeckmann S."/>
            <person name="Bunk B."/>
            <person name="Jeske O."/>
            <person name="Meyerdierks A."/>
            <person name="Storesund J.E."/>
            <person name="Kallscheuer N."/>
            <person name="Luecker S."/>
            <person name="Lage O.M."/>
            <person name="Pohl T."/>
            <person name="Merkel B.J."/>
            <person name="Hornburger P."/>
            <person name="Mueller R.-W."/>
            <person name="Bruemmer F."/>
            <person name="Labrenz M."/>
            <person name="Spormann A.M."/>
            <person name="Op den Camp H."/>
            <person name="Overmann J."/>
            <person name="Amann R."/>
            <person name="Jetten M.S.M."/>
            <person name="Mascher T."/>
            <person name="Medema M.H."/>
            <person name="Devos D.P."/>
            <person name="Kaster A.-K."/>
            <person name="Ovreas L."/>
            <person name="Rohde M."/>
            <person name="Galperin M.Y."/>
            <person name="Jogler C."/>
        </authorList>
    </citation>
    <scope>NUCLEOTIDE SEQUENCE [LARGE SCALE GENOMIC DNA]</scope>
    <source>
        <strain evidence="3 4">Enr10</strain>
    </source>
</reference>
<evidence type="ECO:0000256" key="1">
    <source>
        <dbReference type="SAM" id="MobiDB-lite"/>
    </source>
</evidence>
<proteinExistence type="predicted"/>
<evidence type="ECO:0000313" key="4">
    <source>
        <dbReference type="Proteomes" id="UP000315647"/>
    </source>
</evidence>
<evidence type="ECO:0000256" key="2">
    <source>
        <dbReference type="SAM" id="SignalP"/>
    </source>
</evidence>
<name>A0A517QC09_9PLAN</name>
<evidence type="ECO:0000313" key="3">
    <source>
        <dbReference type="EMBL" id="QDT29125.1"/>
    </source>
</evidence>
<organism evidence="3 4">
    <name type="scientific">Gimesia panareensis</name>
    <dbReference type="NCBI Taxonomy" id="2527978"/>
    <lineage>
        <taxon>Bacteria</taxon>
        <taxon>Pseudomonadati</taxon>
        <taxon>Planctomycetota</taxon>
        <taxon>Planctomycetia</taxon>
        <taxon>Planctomycetales</taxon>
        <taxon>Planctomycetaceae</taxon>
        <taxon>Gimesia</taxon>
    </lineage>
</organism>
<protein>
    <submittedName>
        <fullName evidence="3">Uncharacterized protein</fullName>
    </submittedName>
</protein>
<feature type="compositionally biased region" description="Acidic residues" evidence="1">
    <location>
        <begin position="32"/>
        <end position="44"/>
    </location>
</feature>
<feature type="signal peptide" evidence="2">
    <location>
        <begin position="1"/>
        <end position="21"/>
    </location>
</feature>
<dbReference type="AlphaFoldDB" id="A0A517QC09"/>
<dbReference type="Proteomes" id="UP000315647">
    <property type="component" value="Chromosome"/>
</dbReference>
<dbReference type="EMBL" id="CP037421">
    <property type="protein sequence ID" value="QDT29125.1"/>
    <property type="molecule type" value="Genomic_DNA"/>
</dbReference>
<feature type="region of interest" description="Disordered" evidence="1">
    <location>
        <begin position="23"/>
        <end position="53"/>
    </location>
</feature>
<accession>A0A517QC09</accession>